<evidence type="ECO:0000259" key="7">
    <source>
        <dbReference type="SMART" id="SM00900"/>
    </source>
</evidence>
<keyword evidence="3" id="KW-0285">Flavoprotein</keyword>
<organism evidence="8 9">
    <name type="scientific">Amedibacterium intestinale</name>
    <dbReference type="NCBI Taxonomy" id="2583452"/>
    <lineage>
        <taxon>Bacteria</taxon>
        <taxon>Bacillati</taxon>
        <taxon>Bacillota</taxon>
        <taxon>Erysipelotrichia</taxon>
        <taxon>Erysipelotrichales</taxon>
        <taxon>Erysipelotrichaceae</taxon>
        <taxon>Amedibacterium</taxon>
    </lineage>
</organism>
<accession>A0A6N4TFX5</accession>
<dbReference type="GO" id="GO:0005886">
    <property type="term" value="C:plasma membrane"/>
    <property type="evidence" value="ECO:0007669"/>
    <property type="project" value="InterPro"/>
</dbReference>
<evidence type="ECO:0000256" key="5">
    <source>
        <dbReference type="ARBA" id="ARBA00022982"/>
    </source>
</evidence>
<evidence type="ECO:0000256" key="2">
    <source>
        <dbReference type="ARBA" id="ARBA00022553"/>
    </source>
</evidence>
<dbReference type="GO" id="GO:0022900">
    <property type="term" value="P:electron transport chain"/>
    <property type="evidence" value="ECO:0007669"/>
    <property type="project" value="InterPro"/>
</dbReference>
<keyword evidence="6" id="KW-0732">Signal</keyword>
<keyword evidence="9" id="KW-1185">Reference proteome</keyword>
<evidence type="ECO:0000313" key="9">
    <source>
        <dbReference type="Proteomes" id="UP000464754"/>
    </source>
</evidence>
<evidence type="ECO:0000256" key="6">
    <source>
        <dbReference type="SAM" id="SignalP"/>
    </source>
</evidence>
<gene>
    <name evidence="8" type="ORF">Aargi30884_02470</name>
</gene>
<feature type="signal peptide" evidence="6">
    <location>
        <begin position="1"/>
        <end position="20"/>
    </location>
</feature>
<dbReference type="KEGG" id="aarg:Aargi30884_02470"/>
<evidence type="ECO:0000256" key="1">
    <source>
        <dbReference type="ARBA" id="ARBA00022448"/>
    </source>
</evidence>
<dbReference type="SMART" id="SM00900">
    <property type="entry name" value="FMN_bind"/>
    <property type="match status" value="1"/>
</dbReference>
<dbReference type="GO" id="GO:0010181">
    <property type="term" value="F:FMN binding"/>
    <property type="evidence" value="ECO:0007669"/>
    <property type="project" value="InterPro"/>
</dbReference>
<dbReference type="GO" id="GO:0009055">
    <property type="term" value="F:electron transfer activity"/>
    <property type="evidence" value="ECO:0007669"/>
    <property type="project" value="InterPro"/>
</dbReference>
<evidence type="ECO:0000313" key="8">
    <source>
        <dbReference type="EMBL" id="BBK21344.1"/>
    </source>
</evidence>
<sequence>MKKILHLTIFLALVAAIAGAALGIANSLTAPVIARNELEAEKDNLKVLYPDVPDEAFEQVEKDVSDTIQKIFKVEGKSYVFKMKVTGYKEGTTFLVALDDKGTVIDYVGISNGDTQGLGTQVLDAPFRESLKGKDATSDEILNDTISGATLSSKPVLEGIKEAAQYQADKLK</sequence>
<dbReference type="PANTHER" id="PTHR36118:SF1">
    <property type="entry name" value="ION-TRANSLOCATING OXIDOREDUCTASE COMPLEX SUBUNIT G"/>
    <property type="match status" value="1"/>
</dbReference>
<dbReference type="InterPro" id="IPR010209">
    <property type="entry name" value="Ion_transpt_RnfG/RsxG"/>
</dbReference>
<keyword evidence="4" id="KW-0288">FMN</keyword>
<dbReference type="PANTHER" id="PTHR36118">
    <property type="entry name" value="ION-TRANSLOCATING OXIDOREDUCTASE COMPLEX SUBUNIT G"/>
    <property type="match status" value="1"/>
</dbReference>
<dbReference type="Pfam" id="PF04205">
    <property type="entry name" value="FMN_bind"/>
    <property type="match status" value="1"/>
</dbReference>
<feature type="domain" description="FMN-binding" evidence="7">
    <location>
        <begin position="87"/>
        <end position="167"/>
    </location>
</feature>
<dbReference type="InterPro" id="IPR007329">
    <property type="entry name" value="FMN-bd"/>
</dbReference>
<keyword evidence="1" id="KW-0813">Transport</keyword>
<dbReference type="EMBL" id="AP019695">
    <property type="protein sequence ID" value="BBK21344.1"/>
    <property type="molecule type" value="Genomic_DNA"/>
</dbReference>
<evidence type="ECO:0000256" key="4">
    <source>
        <dbReference type="ARBA" id="ARBA00022643"/>
    </source>
</evidence>
<keyword evidence="2" id="KW-0597">Phosphoprotein</keyword>
<dbReference type="AlphaFoldDB" id="A0A6N4TFX5"/>
<name>A0A6N4TFX5_9FIRM</name>
<protein>
    <submittedName>
        <fullName evidence="8">Electron transport complex subunit G</fullName>
    </submittedName>
</protein>
<feature type="chain" id="PRO_5026879632" evidence="6">
    <location>
        <begin position="21"/>
        <end position="172"/>
    </location>
</feature>
<dbReference type="Proteomes" id="UP000464754">
    <property type="component" value="Chromosome"/>
</dbReference>
<evidence type="ECO:0000256" key="3">
    <source>
        <dbReference type="ARBA" id="ARBA00022630"/>
    </source>
</evidence>
<proteinExistence type="predicted"/>
<keyword evidence="5" id="KW-0249">Electron transport</keyword>
<reference evidence="9" key="1">
    <citation type="submission" date="2019-05" db="EMBL/GenBank/DDBJ databases">
        <title>Complete genome sequencing of Absiella argi strain JCM 30884.</title>
        <authorList>
            <person name="Sakamoto M."/>
            <person name="Murakami T."/>
            <person name="Mori H."/>
        </authorList>
    </citation>
    <scope>NUCLEOTIDE SEQUENCE [LARGE SCALE GENOMIC DNA]</scope>
    <source>
        <strain evidence="9">JCM 30884</strain>
    </source>
</reference>
<dbReference type="RefSeq" id="WP_118276718.1">
    <property type="nucleotide sequence ID" value="NZ_AP019695.1"/>
</dbReference>